<keyword evidence="6" id="KW-1185">Reference proteome</keyword>
<feature type="domain" description="Glycine zipper 2TM" evidence="4">
    <location>
        <begin position="59"/>
        <end position="99"/>
    </location>
</feature>
<dbReference type="InterPro" id="IPR051407">
    <property type="entry name" value="Bact_OM_lipoprot/Surf_antigen"/>
</dbReference>
<evidence type="ECO:0000256" key="3">
    <source>
        <dbReference type="SAM" id="SignalP"/>
    </source>
</evidence>
<keyword evidence="2" id="KW-0472">Membrane</keyword>
<gene>
    <name evidence="5" type="ORF">WQQ_23740</name>
</gene>
<reference evidence="5 6" key="1">
    <citation type="journal article" date="2012" name="J. Bacteriol.">
        <title>Genome Sequence of n-Alkane-Degrading Hydrocarboniphaga effusa Strain AP103T (ATCC BAA-332T).</title>
        <authorList>
            <person name="Chang H.K."/>
            <person name="Zylstra G.J."/>
            <person name="Chae J.C."/>
        </authorList>
    </citation>
    <scope>NUCLEOTIDE SEQUENCE [LARGE SCALE GENOMIC DNA]</scope>
    <source>
        <strain evidence="5 6">AP103</strain>
    </source>
</reference>
<evidence type="ECO:0000313" key="5">
    <source>
        <dbReference type="EMBL" id="EIT72237.1"/>
    </source>
</evidence>
<protein>
    <recommendedName>
        <fullName evidence="4">Glycine zipper 2TM domain-containing protein</fullName>
    </recommendedName>
</protein>
<evidence type="ECO:0000256" key="2">
    <source>
        <dbReference type="ARBA" id="ARBA00023136"/>
    </source>
</evidence>
<dbReference type="EMBL" id="AKGD01000001">
    <property type="protein sequence ID" value="EIT72237.1"/>
    <property type="molecule type" value="Genomic_DNA"/>
</dbReference>
<dbReference type="InterPro" id="IPR008816">
    <property type="entry name" value="Gly_zipper_2TM_dom"/>
</dbReference>
<accession>I7ZKD8</accession>
<organism evidence="5 6">
    <name type="scientific">Hydrocarboniphaga effusa AP103</name>
    <dbReference type="NCBI Taxonomy" id="1172194"/>
    <lineage>
        <taxon>Bacteria</taxon>
        <taxon>Pseudomonadati</taxon>
        <taxon>Pseudomonadota</taxon>
        <taxon>Gammaproteobacteria</taxon>
        <taxon>Nevskiales</taxon>
        <taxon>Nevskiaceae</taxon>
        <taxon>Hydrocarboniphaga</taxon>
    </lineage>
</organism>
<dbReference type="Pfam" id="PF05433">
    <property type="entry name" value="Rick_17kDa_Anti"/>
    <property type="match status" value="1"/>
</dbReference>
<evidence type="ECO:0000313" key="6">
    <source>
        <dbReference type="Proteomes" id="UP000003704"/>
    </source>
</evidence>
<comment type="subcellular location">
    <subcellularLocation>
        <location evidence="1">Membrane</location>
    </subcellularLocation>
</comment>
<evidence type="ECO:0000256" key="1">
    <source>
        <dbReference type="ARBA" id="ARBA00004370"/>
    </source>
</evidence>
<evidence type="ECO:0000259" key="4">
    <source>
        <dbReference type="Pfam" id="PF05433"/>
    </source>
</evidence>
<dbReference type="PANTHER" id="PTHR35603">
    <property type="match status" value="1"/>
</dbReference>
<dbReference type="STRING" id="1172194.WQQ_23740"/>
<feature type="chain" id="PRO_5003712629" description="Glycine zipper 2TM domain-containing protein" evidence="3">
    <location>
        <begin position="22"/>
        <end position="121"/>
    </location>
</feature>
<dbReference type="Proteomes" id="UP000003704">
    <property type="component" value="Unassembled WGS sequence"/>
</dbReference>
<dbReference type="PANTHER" id="PTHR35603:SF2">
    <property type="entry name" value="OUTER MEMBRANE LIPOPROTEIN"/>
    <property type="match status" value="1"/>
</dbReference>
<dbReference type="GO" id="GO:0019867">
    <property type="term" value="C:outer membrane"/>
    <property type="evidence" value="ECO:0007669"/>
    <property type="project" value="InterPro"/>
</dbReference>
<keyword evidence="3" id="KW-0732">Signal</keyword>
<feature type="signal peptide" evidence="3">
    <location>
        <begin position="1"/>
        <end position="21"/>
    </location>
</feature>
<proteinExistence type="predicted"/>
<name>I7ZKD8_9GAMM</name>
<sequence>MAGLIGGAAAVAVGASALVFANRSSDESEAAKPQQVATKTVCSEERVVTKKEWGVNSVVGTVLGGAAGGALGHQIGGGSGKDIATGVGVVGGAYAGNKIAKNKFPDQEVSYRQRCREVPVS</sequence>
<dbReference type="AlphaFoldDB" id="I7ZKD8"/>
<comment type="caution">
    <text evidence="5">The sequence shown here is derived from an EMBL/GenBank/DDBJ whole genome shotgun (WGS) entry which is preliminary data.</text>
</comment>